<dbReference type="GO" id="GO:0043161">
    <property type="term" value="P:proteasome-mediated ubiquitin-dependent protein catabolic process"/>
    <property type="evidence" value="ECO:0007669"/>
    <property type="project" value="TreeGrafter"/>
</dbReference>
<dbReference type="PANTHER" id="PTHR24104">
    <property type="entry name" value="E3 UBIQUITIN-PROTEIN LIGASE NHLRC1-RELATED"/>
    <property type="match status" value="1"/>
</dbReference>
<dbReference type="InterPro" id="IPR050952">
    <property type="entry name" value="TRIM-NHL_E3_ligases"/>
</dbReference>
<evidence type="ECO:0000256" key="1">
    <source>
        <dbReference type="ARBA" id="ARBA00022737"/>
    </source>
</evidence>
<proteinExistence type="predicted"/>
<protein>
    <submittedName>
        <fullName evidence="3">PEP-CTERM domain protein</fullName>
    </submittedName>
</protein>
<comment type="caution">
    <text evidence="3">The sequence shown here is derived from an EMBL/GenBank/DDBJ whole genome shotgun (WGS) entry which is preliminary data.</text>
</comment>
<dbReference type="Proteomes" id="UP001165289">
    <property type="component" value="Unassembled WGS sequence"/>
</dbReference>
<dbReference type="Pfam" id="PF01436">
    <property type="entry name" value="NHL"/>
    <property type="match status" value="2"/>
</dbReference>
<keyword evidence="1" id="KW-0677">Repeat</keyword>
<dbReference type="GO" id="GO:0008270">
    <property type="term" value="F:zinc ion binding"/>
    <property type="evidence" value="ECO:0007669"/>
    <property type="project" value="UniProtKB-KW"/>
</dbReference>
<sequence>MATATPIEPERVKTVIDHTSRIQPLVCASKRGEENDELNSPLFVTVENMTGNIYIADCLNHCVKVFDSTAKYIFKFGDSRGEGKMSYPISLFICMSRILISHNHGILNYNLDGEFISRIGKPGKGEFEFYNPCVMVMNESNDDIYICDYSNNRVQILSKDFIFKSLFGSFTHPLDVKLSKEYIYVLDESNPCIHLFNHNHILQKSVISLGPGNQVLNPYSFSIDNSNNILIADYASNSISIFNPEFQSIHNIPVSEHPTSVTVDYHDRVIVVCEHTVNCLQLF</sequence>
<dbReference type="InterPro" id="IPR001258">
    <property type="entry name" value="NHL_repeat"/>
</dbReference>
<dbReference type="GO" id="GO:0061630">
    <property type="term" value="F:ubiquitin protein ligase activity"/>
    <property type="evidence" value="ECO:0007669"/>
    <property type="project" value="TreeGrafter"/>
</dbReference>
<dbReference type="PROSITE" id="PS51125">
    <property type="entry name" value="NHL"/>
    <property type="match status" value="1"/>
</dbReference>
<dbReference type="Gene3D" id="2.120.10.30">
    <property type="entry name" value="TolB, C-terminal domain"/>
    <property type="match status" value="2"/>
</dbReference>
<keyword evidence="4" id="KW-1185">Reference proteome</keyword>
<evidence type="ECO:0000256" key="2">
    <source>
        <dbReference type="PROSITE-ProRule" id="PRU00504"/>
    </source>
</evidence>
<evidence type="ECO:0000313" key="3">
    <source>
        <dbReference type="EMBL" id="KAI6646911.1"/>
    </source>
</evidence>
<dbReference type="CDD" id="cd05819">
    <property type="entry name" value="NHL"/>
    <property type="match status" value="1"/>
</dbReference>
<dbReference type="SUPFAM" id="SSF63829">
    <property type="entry name" value="Calcium-dependent phosphotriesterase"/>
    <property type="match status" value="1"/>
</dbReference>
<name>A0AAV7JDW8_9METZ</name>
<feature type="repeat" description="NHL" evidence="2">
    <location>
        <begin position="29"/>
        <end position="69"/>
    </location>
</feature>
<dbReference type="GO" id="GO:0000209">
    <property type="term" value="P:protein polyubiquitination"/>
    <property type="evidence" value="ECO:0007669"/>
    <property type="project" value="TreeGrafter"/>
</dbReference>
<evidence type="ECO:0000313" key="4">
    <source>
        <dbReference type="Proteomes" id="UP001165289"/>
    </source>
</evidence>
<dbReference type="AlphaFoldDB" id="A0AAV7JDW8"/>
<organism evidence="3 4">
    <name type="scientific">Oopsacas minuta</name>
    <dbReference type="NCBI Taxonomy" id="111878"/>
    <lineage>
        <taxon>Eukaryota</taxon>
        <taxon>Metazoa</taxon>
        <taxon>Porifera</taxon>
        <taxon>Hexactinellida</taxon>
        <taxon>Hexasterophora</taxon>
        <taxon>Lyssacinosida</taxon>
        <taxon>Leucopsacidae</taxon>
        <taxon>Oopsacas</taxon>
    </lineage>
</organism>
<gene>
    <name evidence="3" type="ORF">LOD99_9103</name>
</gene>
<dbReference type="EMBL" id="JAKMXF010000350">
    <property type="protein sequence ID" value="KAI6646911.1"/>
    <property type="molecule type" value="Genomic_DNA"/>
</dbReference>
<reference evidence="3 4" key="1">
    <citation type="journal article" date="2023" name="BMC Biol.">
        <title>The compact genome of the sponge Oopsacas minuta (Hexactinellida) is lacking key metazoan core genes.</title>
        <authorList>
            <person name="Santini S."/>
            <person name="Schenkelaars Q."/>
            <person name="Jourda C."/>
            <person name="Duchesne M."/>
            <person name="Belahbib H."/>
            <person name="Rocher C."/>
            <person name="Selva M."/>
            <person name="Riesgo A."/>
            <person name="Vervoort M."/>
            <person name="Leys S.P."/>
            <person name="Kodjabachian L."/>
            <person name="Le Bivic A."/>
            <person name="Borchiellini C."/>
            <person name="Claverie J.M."/>
            <person name="Renard E."/>
        </authorList>
    </citation>
    <scope>NUCLEOTIDE SEQUENCE [LARGE SCALE GENOMIC DNA]</scope>
    <source>
        <strain evidence="3">SPO-2</strain>
    </source>
</reference>
<dbReference type="InterPro" id="IPR011042">
    <property type="entry name" value="6-blade_b-propeller_TolB-like"/>
</dbReference>
<accession>A0AAV7JDW8</accession>
<dbReference type="PANTHER" id="PTHR24104:SF25">
    <property type="entry name" value="PROTEIN LIN-41"/>
    <property type="match status" value="1"/>
</dbReference>